<dbReference type="InterPro" id="IPR033334">
    <property type="entry name" value="LNG1/2"/>
</dbReference>
<dbReference type="InterPro" id="IPR025486">
    <property type="entry name" value="DUF4378"/>
</dbReference>
<dbReference type="AlphaFoldDB" id="A0A6A2XPM6"/>
<feature type="region of interest" description="Disordered" evidence="1">
    <location>
        <begin position="222"/>
        <end position="276"/>
    </location>
</feature>
<dbReference type="Pfam" id="PF14309">
    <property type="entry name" value="DUF4378"/>
    <property type="match status" value="1"/>
</dbReference>
<evidence type="ECO:0000313" key="4">
    <source>
        <dbReference type="Proteomes" id="UP000436088"/>
    </source>
</evidence>
<dbReference type="Proteomes" id="UP000436088">
    <property type="component" value="Unassembled WGS sequence"/>
</dbReference>
<comment type="caution">
    <text evidence="3">The sequence shown here is derived from an EMBL/GenBank/DDBJ whole genome shotgun (WGS) entry which is preliminary data.</text>
</comment>
<reference evidence="3" key="1">
    <citation type="submission" date="2019-09" db="EMBL/GenBank/DDBJ databases">
        <title>Draft genome information of white flower Hibiscus syriacus.</title>
        <authorList>
            <person name="Kim Y.-M."/>
        </authorList>
    </citation>
    <scope>NUCLEOTIDE SEQUENCE [LARGE SCALE GENOMIC DNA]</scope>
    <source>
        <strain evidence="3">YM2019G1</strain>
    </source>
</reference>
<proteinExistence type="predicted"/>
<evidence type="ECO:0000259" key="2">
    <source>
        <dbReference type="Pfam" id="PF14309"/>
    </source>
</evidence>
<evidence type="ECO:0000256" key="1">
    <source>
        <dbReference type="SAM" id="MobiDB-lite"/>
    </source>
</evidence>
<sequence>MMIRISDQCGVQCDSDNESDIQAFSRNQSLLQRHSRCNSDLQPHPRSTSFCLSTCLVSTEDSTWSQCVDAHGLWNSMSRGTNPRPLNARAKLMGLESMPSSSSAAVKTGGVADINRFLSMSTSARNSLKDPNSPRWKNTNMIMNPTSSSRILIEPAPWRHKDGTRDAQKQPLKHVKVPPKILSSSTSIYSEIDKRLKDLEFKQSGKDLRTLKQMLEATQAKRSLKTHKEEQTANLGSQKQPLKHHVKVPSKIPSPSTSIYSEIDRRSKDRGFKQPGEDLRLLQQILEATQAKRPLKTHKEEQTANLGSQKQPLKLVKVPSKISSPSTSIYSEIDRRSKDRGLKQSGEDLRLLQQIVEPLQTKGLLKTDKLVQELIRLSSTHDEASTDYITSLRENTNPDHRYISEILLASGLLLRDLGSGTKTLFQLHPSGHPINPELLFVLEQTRARFFLSEEVRNYRNVSLLKLDRVRRKLVFDSVNEILVGKLALLGASAEPWINSGKLATKTLNAQKLLKELCTDIEQFQAKKSNSNTEDGLKNILWEDFTCQFKSWTDFNGEIYGMILNVEQMVFKDLVNEIVIEEGGILLSNQQRRRRLQKNSPVTSSTVLI</sequence>
<dbReference type="PANTHER" id="PTHR31680">
    <property type="entry name" value="LONGIFOLIA PROTEIN"/>
    <property type="match status" value="1"/>
</dbReference>
<feature type="region of interest" description="Disordered" evidence="1">
    <location>
        <begin position="290"/>
        <end position="341"/>
    </location>
</feature>
<feature type="domain" description="DUF4378" evidence="2">
    <location>
        <begin position="399"/>
        <end position="576"/>
    </location>
</feature>
<dbReference type="PANTHER" id="PTHR31680:SF4">
    <property type="entry name" value="LONGIFOLIA PROTEIN"/>
    <property type="match status" value="1"/>
</dbReference>
<keyword evidence="4" id="KW-1185">Reference proteome</keyword>
<feature type="compositionally biased region" description="Basic and acidic residues" evidence="1">
    <location>
        <begin position="332"/>
        <end position="341"/>
    </location>
</feature>
<dbReference type="GO" id="GO:0051513">
    <property type="term" value="P:regulation of monopolar cell growth"/>
    <property type="evidence" value="ECO:0007669"/>
    <property type="project" value="InterPro"/>
</dbReference>
<feature type="compositionally biased region" description="Basic and acidic residues" evidence="1">
    <location>
        <begin position="262"/>
        <end position="276"/>
    </location>
</feature>
<gene>
    <name evidence="3" type="ORF">F3Y22_tig00116971pilonHSYRG00112</name>
</gene>
<feature type="compositionally biased region" description="Low complexity" evidence="1">
    <location>
        <begin position="316"/>
        <end position="331"/>
    </location>
</feature>
<dbReference type="EMBL" id="VEPZ02001744">
    <property type="protein sequence ID" value="KAE8658307.1"/>
    <property type="molecule type" value="Genomic_DNA"/>
</dbReference>
<name>A0A6A2XPM6_HIBSY</name>
<protein>
    <recommendedName>
        <fullName evidence="2">DUF4378 domain-containing protein</fullName>
    </recommendedName>
</protein>
<feature type="region of interest" description="Disordered" evidence="1">
    <location>
        <begin position="124"/>
        <end position="143"/>
    </location>
</feature>
<accession>A0A6A2XPM6</accession>
<evidence type="ECO:0000313" key="3">
    <source>
        <dbReference type="EMBL" id="KAE8658307.1"/>
    </source>
</evidence>
<organism evidence="3 4">
    <name type="scientific">Hibiscus syriacus</name>
    <name type="common">Rose of Sharon</name>
    <dbReference type="NCBI Taxonomy" id="106335"/>
    <lineage>
        <taxon>Eukaryota</taxon>
        <taxon>Viridiplantae</taxon>
        <taxon>Streptophyta</taxon>
        <taxon>Embryophyta</taxon>
        <taxon>Tracheophyta</taxon>
        <taxon>Spermatophyta</taxon>
        <taxon>Magnoliopsida</taxon>
        <taxon>eudicotyledons</taxon>
        <taxon>Gunneridae</taxon>
        <taxon>Pentapetalae</taxon>
        <taxon>rosids</taxon>
        <taxon>malvids</taxon>
        <taxon>Malvales</taxon>
        <taxon>Malvaceae</taxon>
        <taxon>Malvoideae</taxon>
        <taxon>Hibiscus</taxon>
    </lineage>
</organism>